<protein>
    <submittedName>
        <fullName evidence="2">Uncharacterized protein</fullName>
    </submittedName>
</protein>
<evidence type="ECO:0000313" key="3">
    <source>
        <dbReference type="Proteomes" id="UP000054549"/>
    </source>
</evidence>
<reference evidence="2 3" key="1">
    <citation type="submission" date="2014-04" db="EMBL/GenBank/DDBJ databases">
        <title>Evolutionary Origins and Diversification of the Mycorrhizal Mutualists.</title>
        <authorList>
            <consortium name="DOE Joint Genome Institute"/>
            <consortium name="Mycorrhizal Genomics Consortium"/>
            <person name="Kohler A."/>
            <person name="Kuo A."/>
            <person name="Nagy L.G."/>
            <person name="Floudas D."/>
            <person name="Copeland A."/>
            <person name="Barry K.W."/>
            <person name="Cichocki N."/>
            <person name="Veneault-Fourrey C."/>
            <person name="LaButti K."/>
            <person name="Lindquist E.A."/>
            <person name="Lipzen A."/>
            <person name="Lundell T."/>
            <person name="Morin E."/>
            <person name="Murat C."/>
            <person name="Riley R."/>
            <person name="Ohm R."/>
            <person name="Sun H."/>
            <person name="Tunlid A."/>
            <person name="Henrissat B."/>
            <person name="Grigoriev I.V."/>
            <person name="Hibbett D.S."/>
            <person name="Martin F."/>
        </authorList>
    </citation>
    <scope>NUCLEOTIDE SEQUENCE [LARGE SCALE GENOMIC DNA]</scope>
    <source>
        <strain evidence="2 3">Koide BX008</strain>
    </source>
</reference>
<dbReference type="Proteomes" id="UP000054549">
    <property type="component" value="Unassembled WGS sequence"/>
</dbReference>
<organism evidence="2 3">
    <name type="scientific">Amanita muscaria (strain Koide BX008)</name>
    <dbReference type="NCBI Taxonomy" id="946122"/>
    <lineage>
        <taxon>Eukaryota</taxon>
        <taxon>Fungi</taxon>
        <taxon>Dikarya</taxon>
        <taxon>Basidiomycota</taxon>
        <taxon>Agaricomycotina</taxon>
        <taxon>Agaricomycetes</taxon>
        <taxon>Agaricomycetidae</taxon>
        <taxon>Agaricales</taxon>
        <taxon>Pluteineae</taxon>
        <taxon>Amanitaceae</taxon>
        <taxon>Amanita</taxon>
    </lineage>
</organism>
<accession>A0A0C2T1F2</accession>
<evidence type="ECO:0000256" key="1">
    <source>
        <dbReference type="SAM" id="MobiDB-lite"/>
    </source>
</evidence>
<sequence length="80" mass="8841">MDRHVRGIPIKPVPEPLAPKIDSTARGLASDQNTSTKVRESDISICLCDDLFQGSKGCSTGKYFHALFSKFSRVIYHSSQ</sequence>
<evidence type="ECO:0000313" key="2">
    <source>
        <dbReference type="EMBL" id="KIL60284.1"/>
    </source>
</evidence>
<dbReference type="HOGENOM" id="CLU_2589238_0_0_1"/>
<dbReference type="EMBL" id="KN818301">
    <property type="protein sequence ID" value="KIL60284.1"/>
    <property type="molecule type" value="Genomic_DNA"/>
</dbReference>
<gene>
    <name evidence="2" type="ORF">M378DRAFT_168304</name>
</gene>
<keyword evidence="3" id="KW-1185">Reference proteome</keyword>
<name>A0A0C2T1F2_AMAMK</name>
<dbReference type="InParanoid" id="A0A0C2T1F2"/>
<feature type="region of interest" description="Disordered" evidence="1">
    <location>
        <begin position="1"/>
        <end position="33"/>
    </location>
</feature>
<dbReference type="AlphaFoldDB" id="A0A0C2T1F2"/>
<proteinExistence type="predicted"/>